<organism evidence="2 3">
    <name type="scientific">Neoarthrinium moseri</name>
    <dbReference type="NCBI Taxonomy" id="1658444"/>
    <lineage>
        <taxon>Eukaryota</taxon>
        <taxon>Fungi</taxon>
        <taxon>Dikarya</taxon>
        <taxon>Ascomycota</taxon>
        <taxon>Pezizomycotina</taxon>
        <taxon>Sordariomycetes</taxon>
        <taxon>Xylariomycetidae</taxon>
        <taxon>Amphisphaeriales</taxon>
        <taxon>Apiosporaceae</taxon>
        <taxon>Neoarthrinium</taxon>
    </lineage>
</organism>
<evidence type="ECO:0000256" key="1">
    <source>
        <dbReference type="SAM" id="SignalP"/>
    </source>
</evidence>
<reference evidence="2" key="1">
    <citation type="submission" date="2021-03" db="EMBL/GenBank/DDBJ databases">
        <title>Revisited historic fungal species revealed as producer of novel bioactive compounds through whole genome sequencing and comparative genomics.</title>
        <authorList>
            <person name="Vignolle G.A."/>
            <person name="Hochenegger N."/>
            <person name="Mach R.L."/>
            <person name="Mach-Aigner A.R."/>
            <person name="Javad Rahimi M."/>
            <person name="Salim K.A."/>
            <person name="Chan C.M."/>
            <person name="Lim L.B.L."/>
            <person name="Cai F."/>
            <person name="Druzhinina I.S."/>
            <person name="U'Ren J.M."/>
            <person name="Derntl C."/>
        </authorList>
    </citation>
    <scope>NUCLEOTIDE SEQUENCE</scope>
    <source>
        <strain evidence="2">TUCIM 5799</strain>
    </source>
</reference>
<keyword evidence="1" id="KW-0732">Signal</keyword>
<evidence type="ECO:0000313" key="2">
    <source>
        <dbReference type="EMBL" id="KAI1865157.1"/>
    </source>
</evidence>
<dbReference type="Proteomes" id="UP000829685">
    <property type="component" value="Unassembled WGS sequence"/>
</dbReference>
<dbReference type="EMBL" id="JAFIMR010000022">
    <property type="protein sequence ID" value="KAI1865157.1"/>
    <property type="molecule type" value="Genomic_DNA"/>
</dbReference>
<evidence type="ECO:0000313" key="3">
    <source>
        <dbReference type="Proteomes" id="UP000829685"/>
    </source>
</evidence>
<sequence>MRLFTRAILTFSLVGMASAWPAWLSLRAPKVDLLQRNQWCNGTDDHETDYWICISDCLYKFCIKNSECVKKCDAGCRDEYCHGGDPGPWKI</sequence>
<keyword evidence="3" id="KW-1185">Reference proteome</keyword>
<name>A0A9Q0AKB3_9PEZI</name>
<accession>A0A9Q0AKB3</accession>
<gene>
    <name evidence="2" type="ORF">JX265_008204</name>
</gene>
<protein>
    <submittedName>
        <fullName evidence="2">Uncharacterized protein</fullName>
    </submittedName>
</protein>
<feature type="signal peptide" evidence="1">
    <location>
        <begin position="1"/>
        <end position="19"/>
    </location>
</feature>
<feature type="chain" id="PRO_5040139435" evidence="1">
    <location>
        <begin position="20"/>
        <end position="91"/>
    </location>
</feature>
<proteinExistence type="predicted"/>
<dbReference type="AlphaFoldDB" id="A0A9Q0AKB3"/>
<comment type="caution">
    <text evidence="2">The sequence shown here is derived from an EMBL/GenBank/DDBJ whole genome shotgun (WGS) entry which is preliminary data.</text>
</comment>